<name>A0A1X1EN17_PANCY</name>
<organism evidence="2 3">
    <name type="scientific">Pantoea cypripedii</name>
    <name type="common">Pectobacterium cypripedii</name>
    <name type="synonym">Erwinia cypripedii</name>
    <dbReference type="NCBI Taxonomy" id="55209"/>
    <lineage>
        <taxon>Bacteria</taxon>
        <taxon>Pseudomonadati</taxon>
        <taxon>Pseudomonadota</taxon>
        <taxon>Gammaproteobacteria</taxon>
        <taxon>Enterobacterales</taxon>
        <taxon>Erwiniaceae</taxon>
        <taxon>Pantoea</taxon>
    </lineage>
</organism>
<dbReference type="Proteomes" id="UP000193749">
    <property type="component" value="Unassembled WGS sequence"/>
</dbReference>
<dbReference type="AlphaFoldDB" id="A0A1X1EN17"/>
<dbReference type="EMBL" id="MLJI01000002">
    <property type="protein sequence ID" value="ORM90154.1"/>
    <property type="molecule type" value="Genomic_DNA"/>
</dbReference>
<keyword evidence="3" id="KW-1185">Reference proteome</keyword>
<dbReference type="RefSeq" id="WP_084879882.1">
    <property type="nucleotide sequence ID" value="NZ_MLJI01000002.1"/>
</dbReference>
<feature type="transmembrane region" description="Helical" evidence="1">
    <location>
        <begin position="56"/>
        <end position="74"/>
    </location>
</feature>
<proteinExistence type="predicted"/>
<keyword evidence="1" id="KW-1133">Transmembrane helix</keyword>
<keyword evidence="1" id="KW-0812">Transmembrane</keyword>
<dbReference type="OrthoDB" id="6506935at2"/>
<comment type="caution">
    <text evidence="2">The sequence shown here is derived from an EMBL/GenBank/DDBJ whole genome shotgun (WGS) entry which is preliminary data.</text>
</comment>
<evidence type="ECO:0000313" key="2">
    <source>
        <dbReference type="EMBL" id="ORM90154.1"/>
    </source>
</evidence>
<reference evidence="2 3" key="1">
    <citation type="journal article" date="2017" name="Antonie Van Leeuwenhoek">
        <title>Phylogenomic resolution of the bacterial genus Pantoea and its relationship with Erwinia and Tatumella.</title>
        <authorList>
            <person name="Palmer M."/>
            <person name="Steenkamp E.T."/>
            <person name="Coetzee M.P."/>
            <person name="Chan W.Y."/>
            <person name="van Zyl E."/>
            <person name="De Maayer P."/>
            <person name="Coutinho T.A."/>
            <person name="Blom J."/>
            <person name="Smits T.H."/>
            <person name="Duffy B."/>
            <person name="Venter S.N."/>
        </authorList>
    </citation>
    <scope>NUCLEOTIDE SEQUENCE [LARGE SCALE GENOMIC DNA]</scope>
    <source>
        <strain evidence="2 3">LMG 2657</strain>
    </source>
</reference>
<protein>
    <submittedName>
        <fullName evidence="2">Uncharacterized protein</fullName>
    </submittedName>
</protein>
<accession>A0A1X1EN17</accession>
<keyword evidence="1" id="KW-0472">Membrane</keyword>
<gene>
    <name evidence="2" type="ORF">HA50_26770</name>
</gene>
<feature type="transmembrane region" description="Helical" evidence="1">
    <location>
        <begin position="94"/>
        <end position="111"/>
    </location>
</feature>
<sequence length="112" mass="12977">MKRSFLRGRTGRIVLMVTALLLITVAMFALASVFMAYDPDGHLTRRWLHDSRWALFAWRLLMYAGIAVAWRMKVRPQMLARWPEVRSRLPRTELLSVLFIAATEFVAWAGVV</sequence>
<feature type="transmembrane region" description="Helical" evidence="1">
    <location>
        <begin position="12"/>
        <end position="36"/>
    </location>
</feature>
<evidence type="ECO:0000313" key="3">
    <source>
        <dbReference type="Proteomes" id="UP000193749"/>
    </source>
</evidence>
<evidence type="ECO:0000256" key="1">
    <source>
        <dbReference type="SAM" id="Phobius"/>
    </source>
</evidence>